<accession>A0A6M3LP20</accession>
<evidence type="ECO:0000313" key="2">
    <source>
        <dbReference type="EMBL" id="QJA95252.1"/>
    </source>
</evidence>
<reference evidence="2" key="1">
    <citation type="submission" date="2020-03" db="EMBL/GenBank/DDBJ databases">
        <title>The deep terrestrial virosphere.</title>
        <authorList>
            <person name="Holmfeldt K."/>
            <person name="Nilsson E."/>
            <person name="Simone D."/>
            <person name="Lopez-Fernandez M."/>
            <person name="Wu X."/>
            <person name="de Brujin I."/>
            <person name="Lundin D."/>
            <person name="Andersson A."/>
            <person name="Bertilsson S."/>
            <person name="Dopson M."/>
        </authorList>
    </citation>
    <scope>NUCLEOTIDE SEQUENCE</scope>
    <source>
        <strain evidence="2">MM415B05509</strain>
    </source>
</reference>
<dbReference type="AlphaFoldDB" id="A0A6M3LP20"/>
<sequence length="121" mass="13192">MQSKRFWLSLVVLLSLSVCTYSDVTPDEIRSSLDLILSELSLASTRQDEISTALDAALSEQQAISATLAIVVEQRLPDIEARVKSQQTSFAAYEARADRTQALMTGAIAVTFILAVLALIF</sequence>
<keyword evidence="1" id="KW-1133">Transmembrane helix</keyword>
<organism evidence="2">
    <name type="scientific">viral metagenome</name>
    <dbReference type="NCBI Taxonomy" id="1070528"/>
    <lineage>
        <taxon>unclassified sequences</taxon>
        <taxon>metagenomes</taxon>
        <taxon>organismal metagenomes</taxon>
    </lineage>
</organism>
<feature type="transmembrane region" description="Helical" evidence="1">
    <location>
        <begin position="102"/>
        <end position="120"/>
    </location>
</feature>
<protein>
    <submittedName>
        <fullName evidence="2">Uncharacterized protein</fullName>
    </submittedName>
</protein>
<gene>
    <name evidence="2" type="ORF">MM415B05509_0002</name>
</gene>
<keyword evidence="1" id="KW-0472">Membrane</keyword>
<proteinExistence type="predicted"/>
<dbReference type="EMBL" id="MT143299">
    <property type="protein sequence ID" value="QJA95252.1"/>
    <property type="molecule type" value="Genomic_DNA"/>
</dbReference>
<evidence type="ECO:0000256" key="1">
    <source>
        <dbReference type="SAM" id="Phobius"/>
    </source>
</evidence>
<keyword evidence="1" id="KW-0812">Transmembrane</keyword>
<name>A0A6M3LP20_9ZZZZ</name>